<dbReference type="SUPFAM" id="SSF52113">
    <property type="entry name" value="BRCT domain"/>
    <property type="match status" value="3"/>
</dbReference>
<protein>
    <recommendedName>
        <fullName evidence="3">BRCT domain-containing protein</fullName>
    </recommendedName>
</protein>
<dbReference type="SMART" id="SM00292">
    <property type="entry name" value="BRCT"/>
    <property type="match status" value="4"/>
</dbReference>
<feature type="domain" description="BRCT" evidence="3">
    <location>
        <begin position="387"/>
        <end position="477"/>
    </location>
</feature>
<reference evidence="4" key="1">
    <citation type="journal article" date="2020" name="Stud. Mycol.">
        <title>101 Dothideomycetes genomes: a test case for predicting lifestyles and emergence of pathogens.</title>
        <authorList>
            <person name="Haridas S."/>
            <person name="Albert R."/>
            <person name="Binder M."/>
            <person name="Bloem J."/>
            <person name="Labutti K."/>
            <person name="Salamov A."/>
            <person name="Andreopoulos B."/>
            <person name="Baker S."/>
            <person name="Barry K."/>
            <person name="Bills G."/>
            <person name="Bluhm B."/>
            <person name="Cannon C."/>
            <person name="Castanera R."/>
            <person name="Culley D."/>
            <person name="Daum C."/>
            <person name="Ezra D."/>
            <person name="Gonzalez J."/>
            <person name="Henrissat B."/>
            <person name="Kuo A."/>
            <person name="Liang C."/>
            <person name="Lipzen A."/>
            <person name="Lutzoni F."/>
            <person name="Magnuson J."/>
            <person name="Mondo S."/>
            <person name="Nolan M."/>
            <person name="Ohm R."/>
            <person name="Pangilinan J."/>
            <person name="Park H.-J."/>
            <person name="Ramirez L."/>
            <person name="Alfaro M."/>
            <person name="Sun H."/>
            <person name="Tritt A."/>
            <person name="Yoshinaga Y."/>
            <person name="Zwiers L.-H."/>
            <person name="Turgeon B."/>
            <person name="Goodwin S."/>
            <person name="Spatafora J."/>
            <person name="Crous P."/>
            <person name="Grigoriev I."/>
        </authorList>
    </citation>
    <scope>NUCLEOTIDE SEQUENCE</scope>
    <source>
        <strain evidence="4">CBS 480.64</strain>
    </source>
</reference>
<evidence type="ECO:0000259" key="3">
    <source>
        <dbReference type="PROSITE" id="PS50172"/>
    </source>
</evidence>
<feature type="compositionally biased region" description="Polar residues" evidence="2">
    <location>
        <begin position="558"/>
        <end position="573"/>
    </location>
</feature>
<dbReference type="EMBL" id="MU005986">
    <property type="protein sequence ID" value="KAF2859953.1"/>
    <property type="molecule type" value="Genomic_DNA"/>
</dbReference>
<feature type="compositionally biased region" description="Polar residues" evidence="2">
    <location>
        <begin position="481"/>
        <end position="530"/>
    </location>
</feature>
<feature type="region of interest" description="Disordered" evidence="2">
    <location>
        <begin position="481"/>
        <end position="631"/>
    </location>
</feature>
<evidence type="ECO:0000313" key="5">
    <source>
        <dbReference type="Proteomes" id="UP000799421"/>
    </source>
</evidence>
<dbReference type="OrthoDB" id="251770at2759"/>
<dbReference type="InterPro" id="IPR036420">
    <property type="entry name" value="BRCT_dom_sf"/>
</dbReference>
<evidence type="ECO:0000313" key="4">
    <source>
        <dbReference type="EMBL" id="KAF2859953.1"/>
    </source>
</evidence>
<dbReference type="GO" id="GO:0033314">
    <property type="term" value="P:mitotic DNA replication checkpoint signaling"/>
    <property type="evidence" value="ECO:0007669"/>
    <property type="project" value="TreeGrafter"/>
</dbReference>
<keyword evidence="1" id="KW-0677">Repeat</keyword>
<evidence type="ECO:0000256" key="1">
    <source>
        <dbReference type="ARBA" id="ARBA00022737"/>
    </source>
</evidence>
<feature type="domain" description="BRCT" evidence="3">
    <location>
        <begin position="103"/>
        <end position="192"/>
    </location>
</feature>
<evidence type="ECO:0000256" key="2">
    <source>
        <dbReference type="SAM" id="MobiDB-lite"/>
    </source>
</evidence>
<feature type="domain" description="BRCT" evidence="3">
    <location>
        <begin position="283"/>
        <end position="367"/>
    </location>
</feature>
<dbReference type="CDD" id="cd17731">
    <property type="entry name" value="BRCT_TopBP1_rpt2_like"/>
    <property type="match status" value="1"/>
</dbReference>
<proteinExistence type="predicted"/>
<gene>
    <name evidence="4" type="ORF">K470DRAFT_277250</name>
</gene>
<organism evidence="4 5">
    <name type="scientific">Piedraia hortae CBS 480.64</name>
    <dbReference type="NCBI Taxonomy" id="1314780"/>
    <lineage>
        <taxon>Eukaryota</taxon>
        <taxon>Fungi</taxon>
        <taxon>Dikarya</taxon>
        <taxon>Ascomycota</taxon>
        <taxon>Pezizomycotina</taxon>
        <taxon>Dothideomycetes</taxon>
        <taxon>Dothideomycetidae</taxon>
        <taxon>Capnodiales</taxon>
        <taxon>Piedraiaceae</taxon>
        <taxon>Piedraia</taxon>
    </lineage>
</organism>
<dbReference type="AlphaFoldDB" id="A0A6A7BXX6"/>
<dbReference type="PROSITE" id="PS50172">
    <property type="entry name" value="BRCT"/>
    <property type="match status" value="4"/>
</dbReference>
<feature type="region of interest" description="Disordered" evidence="2">
    <location>
        <begin position="644"/>
        <end position="705"/>
    </location>
</feature>
<name>A0A6A7BXX6_9PEZI</name>
<keyword evidence="5" id="KW-1185">Reference proteome</keyword>
<dbReference type="Proteomes" id="UP000799421">
    <property type="component" value="Unassembled WGS sequence"/>
</dbReference>
<dbReference type="GO" id="GO:0007095">
    <property type="term" value="P:mitotic G2 DNA damage checkpoint signaling"/>
    <property type="evidence" value="ECO:0007669"/>
    <property type="project" value="TreeGrafter"/>
</dbReference>
<dbReference type="Pfam" id="PF12738">
    <property type="entry name" value="PTCB-BRCT"/>
    <property type="match status" value="3"/>
</dbReference>
<dbReference type="InterPro" id="IPR059215">
    <property type="entry name" value="BRCT2_TopBP1-like"/>
</dbReference>
<sequence>MSDRNDDDQLPPLKGVIICFTGIGREVREKLSDVTSQLGAINCLDLTNDVTHLIAADLTTPKYRFVAKARPDVKVVHQEWVKAVRQAWIDGGDVDLEALTTRHRLGALHGLKICTTGFDHVEERKAIAEIVQQHGATYAASLNVSVTHLIARIPSGAKYSCGKQWGTTIVSPKWLEQSIQRGMALDENLFDPVMPEEKQGVGAFVSEREFRARLGKRMRENVAEEGTRKLRRTASARLSTQSQSLWQDIASKEPENPIVDRKPRSSIQVRRSEIFQPPTKSQMQEKLFTGIYVLIRGFPDDKAGRLKAFLKPNGATLVESASELELASERQFFQKRYLMVPHTNNEEAEDMPADTQQVTQWWLERCIHYNCQYDPLQDVLSRPLGGAKNATFSGLKVTMTGFSGVDLRQAAGAVNLVGAEYVDVLTPSSSVLVCGSSTVKEEKAYYAAKHKIPLVSAEWLWECLKEKKKLPFERFKMSLSVNPSGQKSVQSSRQPMQGSRQPVQSSRQSMPSARQASQSFNLSRPPSQSGLRCEASAEPKRVSKLRQQSKPPSLPVETKTSTKPVIPQENVTRQGPFLLDDDDDDIPPCDAPPEPTMEPMQPLQEISSNHSRREQKEEEEESCESESRPREILTANLFSLLQNQPSEASLPSKRKQRPLGRALSGISNRSAPASLPPAEGENAAQPATIGEESSTTPVEIPLPAGTQLGYENVGAAEHRQFLEQRMKIKLDGGSSGQVERLGMVKDCGAIEGTGVAGRVRGRRAKA</sequence>
<feature type="domain" description="BRCT" evidence="3">
    <location>
        <begin position="8"/>
        <end position="81"/>
    </location>
</feature>
<dbReference type="InterPro" id="IPR001357">
    <property type="entry name" value="BRCT_dom"/>
</dbReference>
<dbReference type="GO" id="GO:0006270">
    <property type="term" value="P:DNA replication initiation"/>
    <property type="evidence" value="ECO:0007669"/>
    <property type="project" value="TreeGrafter"/>
</dbReference>
<dbReference type="PANTHER" id="PTHR13561">
    <property type="entry name" value="DNA REPLICATION REGULATOR DPB11-RELATED"/>
    <property type="match status" value="1"/>
</dbReference>
<accession>A0A6A7BXX6</accession>
<dbReference type="PANTHER" id="PTHR13561:SF20">
    <property type="entry name" value="DNA TOPOISOMERASE 2-BINDING PROTEIN 1"/>
    <property type="match status" value="1"/>
</dbReference>
<dbReference type="Gene3D" id="3.40.50.10190">
    <property type="entry name" value="BRCT domain"/>
    <property type="match status" value="4"/>
</dbReference>